<sequence length="169" mass="18721">MADRVAQQTVGGCCAPNPRKQFSDVYYDDGSTYNRTGDKIVGVVDAPMIQNVHVQGWYMQSFVDNASVNLTLLPSMNIPDKGSIVIGVVIDRAMIITYQFLDGNNIRIANRSSGVLRNQFDIPDITLPPRTRTITNPMCFGYIYAGIYVDMARTTVVKFCAVGKIMQVL</sequence>
<dbReference type="Proteomes" id="UP001206595">
    <property type="component" value="Unassembled WGS sequence"/>
</dbReference>
<name>A0AAD5H8R3_UMBRA</name>
<gene>
    <name evidence="1" type="ORF">K450DRAFT_202633</name>
</gene>
<accession>A0AAD5H8R3</accession>
<keyword evidence="2" id="KW-1185">Reference proteome</keyword>
<comment type="caution">
    <text evidence="1">The sequence shown here is derived from an EMBL/GenBank/DDBJ whole genome shotgun (WGS) entry which is preliminary data.</text>
</comment>
<dbReference type="AlphaFoldDB" id="A0AAD5H8R3"/>
<reference evidence="1" key="2">
    <citation type="journal article" date="2022" name="Proc. Natl. Acad. Sci. U.S.A.">
        <title>Diploid-dominant life cycles characterize the early evolution of Fungi.</title>
        <authorList>
            <person name="Amses K.R."/>
            <person name="Simmons D.R."/>
            <person name="Longcore J.E."/>
            <person name="Mondo S.J."/>
            <person name="Seto K."/>
            <person name="Jeronimo G.H."/>
            <person name="Bonds A.E."/>
            <person name="Quandt C.A."/>
            <person name="Davis W.J."/>
            <person name="Chang Y."/>
            <person name="Federici B.A."/>
            <person name="Kuo A."/>
            <person name="LaButti K."/>
            <person name="Pangilinan J."/>
            <person name="Andreopoulos W."/>
            <person name="Tritt A."/>
            <person name="Riley R."/>
            <person name="Hundley H."/>
            <person name="Johnson J."/>
            <person name="Lipzen A."/>
            <person name="Barry K."/>
            <person name="Lang B.F."/>
            <person name="Cuomo C.A."/>
            <person name="Buchler N.E."/>
            <person name="Grigoriev I.V."/>
            <person name="Spatafora J.W."/>
            <person name="Stajich J.E."/>
            <person name="James T.Y."/>
        </authorList>
    </citation>
    <scope>NUCLEOTIDE SEQUENCE</scope>
    <source>
        <strain evidence="1">AG</strain>
    </source>
</reference>
<evidence type="ECO:0000313" key="2">
    <source>
        <dbReference type="Proteomes" id="UP001206595"/>
    </source>
</evidence>
<proteinExistence type="predicted"/>
<organism evidence="1 2">
    <name type="scientific">Umbelopsis ramanniana AG</name>
    <dbReference type="NCBI Taxonomy" id="1314678"/>
    <lineage>
        <taxon>Eukaryota</taxon>
        <taxon>Fungi</taxon>
        <taxon>Fungi incertae sedis</taxon>
        <taxon>Mucoromycota</taxon>
        <taxon>Mucoromycotina</taxon>
        <taxon>Umbelopsidomycetes</taxon>
        <taxon>Umbelopsidales</taxon>
        <taxon>Umbelopsidaceae</taxon>
        <taxon>Umbelopsis</taxon>
    </lineage>
</organism>
<dbReference type="RefSeq" id="XP_051440706.1">
    <property type="nucleotide sequence ID" value="XM_051584696.1"/>
</dbReference>
<evidence type="ECO:0000313" key="1">
    <source>
        <dbReference type="EMBL" id="KAI8575702.1"/>
    </source>
</evidence>
<reference evidence="1" key="1">
    <citation type="submission" date="2021-06" db="EMBL/GenBank/DDBJ databases">
        <authorList>
            <consortium name="DOE Joint Genome Institute"/>
            <person name="Mondo S.J."/>
            <person name="Amses K.R."/>
            <person name="Simmons D.R."/>
            <person name="Longcore J.E."/>
            <person name="Seto K."/>
            <person name="Alves G.H."/>
            <person name="Bonds A.E."/>
            <person name="Quandt C.A."/>
            <person name="Davis W.J."/>
            <person name="Chang Y."/>
            <person name="Letcher P.M."/>
            <person name="Powell M.J."/>
            <person name="Kuo A."/>
            <person name="Labutti K."/>
            <person name="Pangilinan J."/>
            <person name="Andreopoulos W."/>
            <person name="Tritt A."/>
            <person name="Riley R."/>
            <person name="Hundley H."/>
            <person name="Johnson J."/>
            <person name="Lipzen A."/>
            <person name="Barry K."/>
            <person name="Berbee M.L."/>
            <person name="Buchler N.E."/>
            <person name="Grigoriev I.V."/>
            <person name="Spatafora J.W."/>
            <person name="Stajich J.E."/>
            <person name="James T.Y."/>
        </authorList>
    </citation>
    <scope>NUCLEOTIDE SEQUENCE</scope>
    <source>
        <strain evidence="1">AG</strain>
    </source>
</reference>
<dbReference type="EMBL" id="MU620972">
    <property type="protein sequence ID" value="KAI8575702.1"/>
    <property type="molecule type" value="Genomic_DNA"/>
</dbReference>
<dbReference type="GeneID" id="75910046"/>
<protein>
    <submittedName>
        <fullName evidence="1">Uncharacterized protein</fullName>
    </submittedName>
</protein>